<reference evidence="1 2" key="1">
    <citation type="submission" date="2016-10" db="EMBL/GenBank/DDBJ databases">
        <authorList>
            <person name="de Groot N.N."/>
        </authorList>
    </citation>
    <scope>NUCLEOTIDE SEQUENCE [LARGE SCALE GENOMIC DNA]</scope>
    <source>
        <strain evidence="1 2">DSM 15019</strain>
    </source>
</reference>
<evidence type="ECO:0000313" key="2">
    <source>
        <dbReference type="Proteomes" id="UP000182126"/>
    </source>
</evidence>
<name>A0A1H1UPL1_9MICO</name>
<dbReference type="AlphaFoldDB" id="A0A1H1UPL1"/>
<dbReference type="GeneID" id="36299243"/>
<protein>
    <submittedName>
        <fullName evidence="1">Uncharacterized protein</fullName>
    </submittedName>
</protein>
<dbReference type="EMBL" id="LT629770">
    <property type="protein sequence ID" value="SDS74146.1"/>
    <property type="molecule type" value="Genomic_DNA"/>
</dbReference>
<dbReference type="Proteomes" id="UP000182126">
    <property type="component" value="Chromosome I"/>
</dbReference>
<accession>A0A1H1UPL1</accession>
<evidence type="ECO:0000313" key="1">
    <source>
        <dbReference type="EMBL" id="SDS74146.1"/>
    </source>
</evidence>
<organism evidence="1 2">
    <name type="scientific">Microbacterium paraoxydans</name>
    <dbReference type="NCBI Taxonomy" id="199592"/>
    <lineage>
        <taxon>Bacteria</taxon>
        <taxon>Bacillati</taxon>
        <taxon>Actinomycetota</taxon>
        <taxon>Actinomycetes</taxon>
        <taxon>Micrococcales</taxon>
        <taxon>Microbacteriaceae</taxon>
        <taxon>Microbacterium</taxon>
    </lineage>
</organism>
<gene>
    <name evidence="1" type="ORF">SAMN04489809_2559</name>
</gene>
<dbReference type="RefSeq" id="WP_082749978.1">
    <property type="nucleotide sequence ID" value="NZ_JALXUB010000011.1"/>
</dbReference>
<sequence length="157" mass="17171">MGAAFLRGWVRRSASSAGERAGARYTAARMEEIFADLGATLLVHASPTATAELLRVIVEERGRSFSLLPDGALGVRFVEPDDTVARLVPGSAGTLVRVETFREYLGFPQTAPLWRELRALVSAEAATRGIEVADGPVSLFERGPELDDRNARWFRRV</sequence>
<proteinExistence type="predicted"/>